<feature type="non-terminal residue" evidence="1">
    <location>
        <position position="67"/>
    </location>
</feature>
<organism evidence="1">
    <name type="scientific">Nothobranchius kuhntae</name>
    <name type="common">Beira killifish</name>
    <dbReference type="NCBI Taxonomy" id="321403"/>
    <lineage>
        <taxon>Eukaryota</taxon>
        <taxon>Metazoa</taxon>
        <taxon>Chordata</taxon>
        <taxon>Craniata</taxon>
        <taxon>Vertebrata</taxon>
        <taxon>Euteleostomi</taxon>
        <taxon>Actinopterygii</taxon>
        <taxon>Neopterygii</taxon>
        <taxon>Teleostei</taxon>
        <taxon>Neoteleostei</taxon>
        <taxon>Acanthomorphata</taxon>
        <taxon>Ovalentaria</taxon>
        <taxon>Atherinomorphae</taxon>
        <taxon>Cyprinodontiformes</taxon>
        <taxon>Nothobranchiidae</taxon>
        <taxon>Nothobranchius</taxon>
    </lineage>
</organism>
<dbReference type="AlphaFoldDB" id="A0A1A8IEG4"/>
<evidence type="ECO:0000313" key="1">
    <source>
        <dbReference type="EMBL" id="SBQ95463.1"/>
    </source>
</evidence>
<reference evidence="1" key="1">
    <citation type="submission" date="2016-05" db="EMBL/GenBank/DDBJ databases">
        <authorList>
            <person name="Lavstsen T."/>
            <person name="Jespersen J.S."/>
        </authorList>
    </citation>
    <scope>NUCLEOTIDE SEQUENCE</scope>
    <source>
        <tissue evidence="1">Brain</tissue>
    </source>
</reference>
<sequence length="67" mass="7367">DAAADVSVYVLQFTEGGDVYSFHQCYQDREVLQSVEGSFTCELLTSSLFWIFATIPAVSDPLVVVCV</sequence>
<feature type="non-terminal residue" evidence="1">
    <location>
        <position position="1"/>
    </location>
</feature>
<protein>
    <submittedName>
        <fullName evidence="1">Solute carrier family 25, member 38b</fullName>
    </submittedName>
</protein>
<gene>
    <name evidence="1" type="primary">SLC25A38B</name>
</gene>
<accession>A0A1A8IEG4</accession>
<name>A0A1A8IEG4_NOTKU</name>
<dbReference type="EMBL" id="HAED01009251">
    <property type="protein sequence ID" value="SBQ95463.1"/>
    <property type="molecule type" value="Transcribed_RNA"/>
</dbReference>
<reference evidence="1" key="2">
    <citation type="submission" date="2016-06" db="EMBL/GenBank/DDBJ databases">
        <title>The genome of a short-lived fish provides insights into sex chromosome evolution and the genetic control of aging.</title>
        <authorList>
            <person name="Reichwald K."/>
            <person name="Felder M."/>
            <person name="Petzold A."/>
            <person name="Koch P."/>
            <person name="Groth M."/>
            <person name="Platzer M."/>
        </authorList>
    </citation>
    <scope>NUCLEOTIDE SEQUENCE</scope>
    <source>
        <tissue evidence="1">Brain</tissue>
    </source>
</reference>
<proteinExistence type="predicted"/>